<evidence type="ECO:0000313" key="3">
    <source>
        <dbReference type="Proteomes" id="UP000245911"/>
    </source>
</evidence>
<dbReference type="InterPro" id="IPR001646">
    <property type="entry name" value="5peptide_repeat"/>
</dbReference>
<proteinExistence type="predicted"/>
<accession>A0A2T8HT32</accession>
<dbReference type="RefSeq" id="WP_116558442.1">
    <property type="nucleotide sequence ID" value="NZ_QDKM01000004.1"/>
</dbReference>
<dbReference type="AlphaFoldDB" id="A0A2T8HT32"/>
<dbReference type="Pfam" id="PF00805">
    <property type="entry name" value="Pentapeptide"/>
    <property type="match status" value="1"/>
</dbReference>
<comment type="caution">
    <text evidence="2">The sequence shown here is derived from an EMBL/GenBank/DDBJ whole genome shotgun (WGS) entry which is preliminary data.</text>
</comment>
<feature type="transmembrane region" description="Helical" evidence="1">
    <location>
        <begin position="30"/>
        <end position="54"/>
    </location>
</feature>
<dbReference type="PANTHER" id="PTHR14136">
    <property type="entry name" value="BTB_POZ DOMAIN-CONTAINING PROTEIN KCTD9"/>
    <property type="match status" value="1"/>
</dbReference>
<organism evidence="2 3">
    <name type="scientific">Pararhodobacter oceanensis</name>
    <dbReference type="NCBI Taxonomy" id="2172121"/>
    <lineage>
        <taxon>Bacteria</taxon>
        <taxon>Pseudomonadati</taxon>
        <taxon>Pseudomonadota</taxon>
        <taxon>Alphaproteobacteria</taxon>
        <taxon>Rhodobacterales</taxon>
        <taxon>Paracoccaceae</taxon>
        <taxon>Pararhodobacter</taxon>
    </lineage>
</organism>
<protein>
    <recommendedName>
        <fullName evidence="4">Pentapeptide repeat-containing protein</fullName>
    </recommendedName>
</protein>
<keyword evidence="1" id="KW-0812">Transmembrane</keyword>
<sequence length="522" mass="59648">MPETPDQKPPKDLLDWLGITDAPNWRVARLLGPIIALIFFVLFALALAATFIVIVKAAFGDSEVTLGIGGLIAALLGAPFLIWGTVLKNTTVRYQKEGHMTDRINKAVEMLGAEKTISYVARNITHPALPPEERDYYENDYVDRLQRINLNTDRVKRIVGKEHDFHYGEWQVFTETVPNLEVRIGAILSLERIAQDSTSHDKGRDHVRVMEILCAYIRNNSRASSETEVLNHQWDRNIPPSSDSKASNELRSWASAIPMPRADISIAIKVLKFRNKEQIKIERSKHEIGVTGYQLDLSYTNLQKTDLNDGNFCNVNFRGSLFDKAMMSNADFRHANLLDTSAIMASARGSKFAGANLGVNFTHAILDESEFTFIEDDRPFSSFNGRYAKFKYAQLHNARIRFRGDPYSFRNWVIGADFSNAHMQGCIFDGFNNLFEHQWPERFNDAGKREKGLAFYRCELTKNIVDRCSLAWCFGDGSVTIPEGTERPRHWPTAKLSWHDYKIQYEIWRSDPFTFIHSHTTR</sequence>
<dbReference type="InterPro" id="IPR051082">
    <property type="entry name" value="Pentapeptide-BTB/POZ_domain"/>
</dbReference>
<feature type="transmembrane region" description="Helical" evidence="1">
    <location>
        <begin position="66"/>
        <end position="86"/>
    </location>
</feature>
<keyword evidence="3" id="KW-1185">Reference proteome</keyword>
<dbReference type="Proteomes" id="UP000245911">
    <property type="component" value="Unassembled WGS sequence"/>
</dbReference>
<evidence type="ECO:0000256" key="1">
    <source>
        <dbReference type="SAM" id="Phobius"/>
    </source>
</evidence>
<evidence type="ECO:0008006" key="4">
    <source>
        <dbReference type="Google" id="ProtNLM"/>
    </source>
</evidence>
<dbReference type="PANTHER" id="PTHR14136:SF17">
    <property type="entry name" value="BTB_POZ DOMAIN-CONTAINING PROTEIN KCTD9"/>
    <property type="match status" value="1"/>
</dbReference>
<evidence type="ECO:0000313" key="2">
    <source>
        <dbReference type="EMBL" id="PVH28608.1"/>
    </source>
</evidence>
<dbReference type="OrthoDB" id="7837851at2"/>
<dbReference type="EMBL" id="QDKM01000004">
    <property type="protein sequence ID" value="PVH28608.1"/>
    <property type="molecule type" value="Genomic_DNA"/>
</dbReference>
<keyword evidence="1" id="KW-0472">Membrane</keyword>
<gene>
    <name evidence="2" type="ORF">DDE20_10420</name>
</gene>
<reference evidence="2 3" key="1">
    <citation type="submission" date="2018-04" db="EMBL/GenBank/DDBJ databases">
        <title>Pararhodobacter oceanense sp. nov., isolated from marine intertidal sediment.</title>
        <authorList>
            <person name="Wang X.-L."/>
            <person name="Du Z.-J."/>
        </authorList>
    </citation>
    <scope>NUCLEOTIDE SEQUENCE [LARGE SCALE GENOMIC DNA]</scope>
    <source>
        <strain evidence="2 3">AM505</strain>
    </source>
</reference>
<name>A0A2T8HT32_9RHOB</name>
<dbReference type="SUPFAM" id="SSF141571">
    <property type="entry name" value="Pentapeptide repeat-like"/>
    <property type="match status" value="1"/>
</dbReference>
<dbReference type="Gene3D" id="2.160.20.80">
    <property type="entry name" value="E3 ubiquitin-protein ligase SopA"/>
    <property type="match status" value="1"/>
</dbReference>
<keyword evidence="1" id="KW-1133">Transmembrane helix</keyword>